<evidence type="ECO:0000313" key="2">
    <source>
        <dbReference type="EMBL" id="OAN10390.1"/>
    </source>
</evidence>
<comment type="caution">
    <text evidence="2">The sequence shown here is derived from an EMBL/GenBank/DDBJ whole genome shotgun (WGS) entry which is preliminary data.</text>
</comment>
<reference evidence="2 3" key="1">
    <citation type="submission" date="2016-03" db="EMBL/GenBank/DDBJ databases">
        <authorList>
            <person name="Cho S.-Y."/>
            <person name="Lim S."/>
            <person name="Kim H."/>
            <person name="Soh E.H."/>
            <person name="Moon J.S."/>
        </authorList>
    </citation>
    <scope>NUCLEOTIDE SEQUENCE [LARGE SCALE GENOMIC DNA]</scope>
    <source>
        <strain evidence="2 3">KCTC 3810</strain>
    </source>
</reference>
<keyword evidence="3" id="KW-1185">Reference proteome</keyword>
<accession>A0ABX2V5I3</accession>
<feature type="signal peptide" evidence="1">
    <location>
        <begin position="1"/>
        <end position="19"/>
    </location>
</feature>
<evidence type="ECO:0000313" key="3">
    <source>
        <dbReference type="Proteomes" id="UP000078447"/>
    </source>
</evidence>
<feature type="chain" id="PRO_5046011449" description="Lipoprotein" evidence="1">
    <location>
        <begin position="20"/>
        <end position="185"/>
    </location>
</feature>
<evidence type="ECO:0000256" key="1">
    <source>
        <dbReference type="SAM" id="SignalP"/>
    </source>
</evidence>
<protein>
    <recommendedName>
        <fullName evidence="4">Lipoprotein</fullName>
    </recommendedName>
</protein>
<dbReference type="Proteomes" id="UP000078447">
    <property type="component" value="Unassembled WGS sequence"/>
</dbReference>
<dbReference type="RefSeq" id="WP_028107213.1">
    <property type="nucleotide sequence ID" value="NZ_LVVL01000017.1"/>
</dbReference>
<dbReference type="EMBL" id="LVVL01000017">
    <property type="protein sequence ID" value="OAN10390.1"/>
    <property type="molecule type" value="Genomic_DNA"/>
</dbReference>
<sequence length="185" mass="20768">MRKFWIVCLLSAFSLSGCLAPKNETLTVTPLELKAGEKAFAQINDQDIVAFHLEGKLKKPYVLKGVEYLPNHKERTLFSMEIPPKTYDSTLRIVQSSSAKYTWFGANLNGVSLRSHEALKIKPDAVNTQNPSSEFTLEDYNVLFLRQLSASGNLSSNPFNDIHGPENITMKKGEQIFAFVLTKKN</sequence>
<proteinExistence type="predicted"/>
<gene>
    <name evidence="2" type="ORF">A3783_13655</name>
</gene>
<dbReference type="PROSITE" id="PS51257">
    <property type="entry name" value="PROKAR_LIPOPROTEIN"/>
    <property type="match status" value="1"/>
</dbReference>
<name>A0ABX2V5I3_9BACL</name>
<evidence type="ECO:0008006" key="4">
    <source>
        <dbReference type="Google" id="ProtNLM"/>
    </source>
</evidence>
<organism evidence="2 3">
    <name type="scientific">Exiguobacterium undae</name>
    <dbReference type="NCBI Taxonomy" id="169177"/>
    <lineage>
        <taxon>Bacteria</taxon>
        <taxon>Bacillati</taxon>
        <taxon>Bacillota</taxon>
        <taxon>Bacilli</taxon>
        <taxon>Bacillales</taxon>
        <taxon>Bacillales Family XII. Incertae Sedis</taxon>
        <taxon>Exiguobacterium</taxon>
    </lineage>
</organism>
<keyword evidence="1" id="KW-0732">Signal</keyword>